<feature type="region of interest" description="Disordered" evidence="4">
    <location>
        <begin position="204"/>
        <end position="228"/>
    </location>
</feature>
<dbReference type="PANTHER" id="PTHR48033:SF5">
    <property type="entry name" value="RRM DOMAIN-CONTAINING PROTEIN"/>
    <property type="match status" value="1"/>
</dbReference>
<dbReference type="EMBL" id="BSYO01000006">
    <property type="protein sequence ID" value="GMH06793.1"/>
    <property type="molecule type" value="Genomic_DNA"/>
</dbReference>
<keyword evidence="2" id="KW-0539">Nucleus</keyword>
<dbReference type="SUPFAM" id="SSF54928">
    <property type="entry name" value="RNA-binding domain, RBD"/>
    <property type="match status" value="2"/>
</dbReference>
<dbReference type="InterPro" id="IPR012677">
    <property type="entry name" value="Nucleotide-bd_a/b_plait_sf"/>
</dbReference>
<name>A0AAD3XJF9_NEPGR</name>
<evidence type="ECO:0000256" key="2">
    <source>
        <dbReference type="ARBA" id="ARBA00023242"/>
    </source>
</evidence>
<keyword evidence="7" id="KW-1185">Reference proteome</keyword>
<feature type="domain" description="RRM" evidence="5">
    <location>
        <begin position="42"/>
        <end position="118"/>
    </location>
</feature>
<evidence type="ECO:0000256" key="1">
    <source>
        <dbReference type="ARBA" id="ARBA00004123"/>
    </source>
</evidence>
<dbReference type="InterPro" id="IPR035979">
    <property type="entry name" value="RBD_domain_sf"/>
</dbReference>
<evidence type="ECO:0000256" key="3">
    <source>
        <dbReference type="PROSITE-ProRule" id="PRU00176"/>
    </source>
</evidence>
<dbReference type="AlphaFoldDB" id="A0AAD3XJF9"/>
<keyword evidence="3" id="KW-0694">RNA-binding</keyword>
<evidence type="ECO:0000256" key="4">
    <source>
        <dbReference type="SAM" id="MobiDB-lite"/>
    </source>
</evidence>
<evidence type="ECO:0000313" key="7">
    <source>
        <dbReference type="Proteomes" id="UP001279734"/>
    </source>
</evidence>
<sequence>MDPREPESNFDSEPNDLQHFPSARNEEDDASQPLTGDGASPGKIFIGGLARETTSAQFVMHFGSYGEIIDSVIMKDRKTGQPRGFGFITYADPSVVDKVIQDTHVINGKQVEIKRTIPKGAIGSKDFKTKKIFVGGIPASVSEDELKEFFSNFGEVKEHQIMRDYASNRSRGFGFITFSTEEAVDDLLVKGNKIEFAGTKVELKKAEPKKPNPPPSSRRYHDSNSEYGGGSGDSYGGYGGGGFGPGAFRAGGGYGNRASVYGGYGGGDFGGYGGYGGNPMGSYRGDPTFGFSGRYGGGSGGFNRGYNMGSGYGGPGDGHGGYGGGGGGFGSSYYSGLGSGGGGYGGGASSSLYGTSRGGFNGTGSGRYHPYAR</sequence>
<evidence type="ECO:0000313" key="6">
    <source>
        <dbReference type="EMBL" id="GMH06793.1"/>
    </source>
</evidence>
<dbReference type="PROSITE" id="PS50102">
    <property type="entry name" value="RRM"/>
    <property type="match status" value="2"/>
</dbReference>
<dbReference type="Pfam" id="PF00076">
    <property type="entry name" value="RRM_1"/>
    <property type="match status" value="2"/>
</dbReference>
<dbReference type="InterPro" id="IPR000504">
    <property type="entry name" value="RRM_dom"/>
</dbReference>
<dbReference type="GO" id="GO:0010468">
    <property type="term" value="P:regulation of gene expression"/>
    <property type="evidence" value="ECO:0007669"/>
    <property type="project" value="TreeGrafter"/>
</dbReference>
<dbReference type="GO" id="GO:0003723">
    <property type="term" value="F:RNA binding"/>
    <property type="evidence" value="ECO:0007669"/>
    <property type="project" value="UniProtKB-UniRule"/>
</dbReference>
<proteinExistence type="predicted"/>
<dbReference type="SMART" id="SM00360">
    <property type="entry name" value="RRM"/>
    <property type="match status" value="2"/>
</dbReference>
<accession>A0AAD3XJF9</accession>
<protein>
    <recommendedName>
        <fullName evidence="5">RRM domain-containing protein</fullName>
    </recommendedName>
</protein>
<dbReference type="FunFam" id="3.30.70.330:FF:000051">
    <property type="entry name" value="Heterogeneous nuclear ribonucleoprotein 1"/>
    <property type="match status" value="1"/>
</dbReference>
<comment type="caution">
    <text evidence="6">The sequence shown here is derived from an EMBL/GenBank/DDBJ whole genome shotgun (WGS) entry which is preliminary data.</text>
</comment>
<feature type="domain" description="RRM" evidence="5">
    <location>
        <begin position="130"/>
        <end position="208"/>
    </location>
</feature>
<dbReference type="GO" id="GO:0000785">
    <property type="term" value="C:chromatin"/>
    <property type="evidence" value="ECO:0007669"/>
    <property type="project" value="TreeGrafter"/>
</dbReference>
<dbReference type="GO" id="GO:0005654">
    <property type="term" value="C:nucleoplasm"/>
    <property type="evidence" value="ECO:0007669"/>
    <property type="project" value="TreeGrafter"/>
</dbReference>
<comment type="subcellular location">
    <subcellularLocation>
        <location evidence="1">Nucleus</location>
    </subcellularLocation>
</comment>
<dbReference type="PANTHER" id="PTHR48033">
    <property type="entry name" value="RNA-BINDING (RRM/RBD/RNP MOTIFS) FAMILY PROTEIN"/>
    <property type="match status" value="1"/>
</dbReference>
<evidence type="ECO:0000259" key="5">
    <source>
        <dbReference type="PROSITE" id="PS50102"/>
    </source>
</evidence>
<dbReference type="Proteomes" id="UP001279734">
    <property type="component" value="Unassembled WGS sequence"/>
</dbReference>
<reference evidence="6" key="1">
    <citation type="submission" date="2023-05" db="EMBL/GenBank/DDBJ databases">
        <title>Nepenthes gracilis genome sequencing.</title>
        <authorList>
            <person name="Fukushima K."/>
        </authorList>
    </citation>
    <scope>NUCLEOTIDE SEQUENCE</scope>
    <source>
        <strain evidence="6">SING2019-196</strain>
    </source>
</reference>
<feature type="region of interest" description="Disordered" evidence="4">
    <location>
        <begin position="1"/>
        <end position="39"/>
    </location>
</feature>
<gene>
    <name evidence="6" type="ORF">Nepgr_008633</name>
</gene>
<organism evidence="6 7">
    <name type="scientific">Nepenthes gracilis</name>
    <name type="common">Slender pitcher plant</name>
    <dbReference type="NCBI Taxonomy" id="150966"/>
    <lineage>
        <taxon>Eukaryota</taxon>
        <taxon>Viridiplantae</taxon>
        <taxon>Streptophyta</taxon>
        <taxon>Embryophyta</taxon>
        <taxon>Tracheophyta</taxon>
        <taxon>Spermatophyta</taxon>
        <taxon>Magnoliopsida</taxon>
        <taxon>eudicotyledons</taxon>
        <taxon>Gunneridae</taxon>
        <taxon>Pentapetalae</taxon>
        <taxon>Caryophyllales</taxon>
        <taxon>Nepenthaceae</taxon>
        <taxon>Nepenthes</taxon>
    </lineage>
</organism>
<dbReference type="Gene3D" id="3.30.70.330">
    <property type="match status" value="2"/>
</dbReference>